<evidence type="ECO:0000256" key="2">
    <source>
        <dbReference type="SAM" id="SignalP"/>
    </source>
</evidence>
<dbReference type="Gene3D" id="3.40.33.10">
    <property type="entry name" value="CAP"/>
    <property type="match status" value="1"/>
</dbReference>
<keyword evidence="5" id="KW-1185">Reference proteome</keyword>
<dbReference type="AlphaFoldDB" id="A0A1I5QW85"/>
<keyword evidence="2" id="KW-0732">Signal</keyword>
<feature type="signal peptide" evidence="2">
    <location>
        <begin position="1"/>
        <end position="20"/>
    </location>
</feature>
<dbReference type="RefSeq" id="WP_143090094.1">
    <property type="nucleotide sequence ID" value="NZ_FOXP01000002.1"/>
</dbReference>
<dbReference type="STRING" id="634430.SAMN04488241_102339"/>
<dbReference type="InterPro" id="IPR014044">
    <property type="entry name" value="CAP_dom"/>
</dbReference>
<gene>
    <name evidence="4" type="ORF">SAMN04488241_102339</name>
</gene>
<feature type="domain" description="SCP" evidence="3">
    <location>
        <begin position="96"/>
        <end position="197"/>
    </location>
</feature>
<reference evidence="4 5" key="1">
    <citation type="submission" date="2016-10" db="EMBL/GenBank/DDBJ databases">
        <authorList>
            <person name="de Groot N.N."/>
        </authorList>
    </citation>
    <scope>NUCLEOTIDE SEQUENCE [LARGE SCALE GENOMIC DNA]</scope>
    <source>
        <strain evidence="4 5">CGMCC 1.9113</strain>
    </source>
</reference>
<dbReference type="Pfam" id="PF00188">
    <property type="entry name" value="CAP"/>
    <property type="match status" value="1"/>
</dbReference>
<dbReference type="SUPFAM" id="SSF55797">
    <property type="entry name" value="PR-1-like"/>
    <property type="match status" value="1"/>
</dbReference>
<evidence type="ECO:0000259" key="3">
    <source>
        <dbReference type="Pfam" id="PF00188"/>
    </source>
</evidence>
<name>A0A1I5QW85_9SPHN</name>
<feature type="compositionally biased region" description="Pro residues" evidence="1">
    <location>
        <begin position="41"/>
        <end position="61"/>
    </location>
</feature>
<feature type="region of interest" description="Disordered" evidence="1">
    <location>
        <begin position="39"/>
        <end position="64"/>
    </location>
</feature>
<protein>
    <submittedName>
        <fullName evidence="4">Uncharacterized conserved protein YkwD, contains CAP (CSP/antigen 5/PR1) domain</fullName>
    </submittedName>
</protein>
<sequence length="345" mass="35215">MRQAYRCAGAGLILVLTACGGESGGADASSAVGVVTGPAVAPTPTPTPAPTATPAPTPTPTPVSGARTLADLYDVVPDVANCRAGTLKASVKADLLARLNAIRALHRLPAVTYSDADDQAEAESSLMMVANNQLSHTPPTTWKCYTAAGAGGAGSSNLFSNFSSAARITYTEDDYLAGWLREGGSASIGHRRWMLDPFLGKASYGRVTQLGSGGVSEAASLRVVGFTGGTAVPTGLPGFVAYPYGDYPVRYFGAGDYLSFSVVASTSGRGGNAGVDFSRATITVTGPNGSLAVSNQTSDTAGYGLPNNVQWKVAGLQAGVSYTVTIGEVSGAAQRQYSYTFRMVG</sequence>
<dbReference type="Proteomes" id="UP000199586">
    <property type="component" value="Unassembled WGS sequence"/>
</dbReference>
<evidence type="ECO:0000313" key="5">
    <source>
        <dbReference type="Proteomes" id="UP000199586"/>
    </source>
</evidence>
<evidence type="ECO:0000256" key="1">
    <source>
        <dbReference type="SAM" id="MobiDB-lite"/>
    </source>
</evidence>
<dbReference type="OrthoDB" id="480426at2"/>
<dbReference type="EMBL" id="FOXP01000002">
    <property type="protein sequence ID" value="SFP50564.1"/>
    <property type="molecule type" value="Genomic_DNA"/>
</dbReference>
<dbReference type="InterPro" id="IPR035940">
    <property type="entry name" value="CAP_sf"/>
</dbReference>
<accession>A0A1I5QW85</accession>
<organism evidence="4 5">
    <name type="scientific">Sphingomonas rubra</name>
    <dbReference type="NCBI Taxonomy" id="634430"/>
    <lineage>
        <taxon>Bacteria</taxon>
        <taxon>Pseudomonadati</taxon>
        <taxon>Pseudomonadota</taxon>
        <taxon>Alphaproteobacteria</taxon>
        <taxon>Sphingomonadales</taxon>
        <taxon>Sphingomonadaceae</taxon>
        <taxon>Sphingomonas</taxon>
    </lineage>
</organism>
<dbReference type="PROSITE" id="PS51257">
    <property type="entry name" value="PROKAR_LIPOPROTEIN"/>
    <property type="match status" value="1"/>
</dbReference>
<evidence type="ECO:0000313" key="4">
    <source>
        <dbReference type="EMBL" id="SFP50564.1"/>
    </source>
</evidence>
<feature type="chain" id="PRO_5011665074" evidence="2">
    <location>
        <begin position="21"/>
        <end position="345"/>
    </location>
</feature>
<proteinExistence type="predicted"/>